<feature type="region of interest" description="Disordered" evidence="12">
    <location>
        <begin position="2071"/>
        <end position="2093"/>
    </location>
</feature>
<comment type="catalytic activity">
    <reaction evidence="11">
        <text>a 1,2-diacyl-sn-glycero-3-phosphoethanolamine(in) = a 1,2-diacyl-sn-glycero-3-phosphoethanolamine(out)</text>
        <dbReference type="Rhea" id="RHEA:38895"/>
        <dbReference type="ChEBI" id="CHEBI:64612"/>
    </reaction>
</comment>
<evidence type="ECO:0000256" key="5">
    <source>
        <dbReference type="ARBA" id="ARBA00022448"/>
    </source>
</evidence>
<feature type="compositionally biased region" description="Basic residues" evidence="12">
    <location>
        <begin position="1595"/>
        <end position="1608"/>
    </location>
</feature>
<comment type="similarity">
    <text evidence="3">Belongs to the ATG2 family.</text>
</comment>
<evidence type="ECO:0000256" key="9">
    <source>
        <dbReference type="ARBA" id="ARBA00023136"/>
    </source>
</evidence>
<dbReference type="Proteomes" id="UP001497444">
    <property type="component" value="Chromosome 18"/>
</dbReference>
<organism evidence="13 14">
    <name type="scientific">Sphagnum jensenii</name>
    <dbReference type="NCBI Taxonomy" id="128206"/>
    <lineage>
        <taxon>Eukaryota</taxon>
        <taxon>Viridiplantae</taxon>
        <taxon>Streptophyta</taxon>
        <taxon>Embryophyta</taxon>
        <taxon>Bryophyta</taxon>
        <taxon>Sphagnophytina</taxon>
        <taxon>Sphagnopsida</taxon>
        <taxon>Sphagnales</taxon>
        <taxon>Sphagnaceae</taxon>
        <taxon>Sphagnum</taxon>
    </lineage>
</organism>
<evidence type="ECO:0000256" key="2">
    <source>
        <dbReference type="ARBA" id="ARBA00004623"/>
    </source>
</evidence>
<evidence type="ECO:0000256" key="7">
    <source>
        <dbReference type="ARBA" id="ARBA00023006"/>
    </source>
</evidence>
<reference evidence="13" key="1">
    <citation type="submission" date="2024-02" db="EMBL/GenBank/DDBJ databases">
        <authorList>
            <consortium name="ELIXIR-Norway"/>
            <consortium name="Elixir Norway"/>
        </authorList>
    </citation>
    <scope>NUCLEOTIDE SEQUENCE</scope>
</reference>
<keyword evidence="5" id="KW-0813">Transport</keyword>
<dbReference type="Pfam" id="PF13329">
    <property type="entry name" value="ATG2_CAD"/>
    <property type="match status" value="2"/>
</dbReference>
<evidence type="ECO:0000256" key="6">
    <source>
        <dbReference type="ARBA" id="ARBA00022824"/>
    </source>
</evidence>
<feature type="region of interest" description="Disordered" evidence="12">
    <location>
        <begin position="1379"/>
        <end position="1420"/>
    </location>
</feature>
<keyword evidence="8" id="KW-0445">Lipid transport</keyword>
<dbReference type="InterPro" id="IPR026849">
    <property type="entry name" value="ATG2"/>
</dbReference>
<evidence type="ECO:0000256" key="11">
    <source>
        <dbReference type="ARBA" id="ARBA00024615"/>
    </source>
</evidence>
<evidence type="ECO:0000256" key="12">
    <source>
        <dbReference type="SAM" id="MobiDB-lite"/>
    </source>
</evidence>
<name>A0ABP0WHD0_9BRYO</name>
<sequence length="2093" mass="226741">MFSQWATKRVCKFFMKRLLGRILRSELDLEQLDVQLGSGKIQLKDLALNTDYLNDQLGETSLVIKEGLVGSITAKIPWKVLAAEACEIEVNDLELIVFPRVAAYHATCGGGETWGKTCINKELQPQDPHHHFSLSKGEGDLCGTGGGGCGGAYVGVDDGVRMIAKMVERVLLGLRVKVTNLTIRWTCCTAPPQSIMVARVAYVEYGVEGPDEQLDGTLHSSATNGEEESTMFVKVIKFKGVTMEFVDELDGDGQQSERLTVDLEPGGAPVVGNGVVVDKRFLGYAIPFLMGDHGHGVAGSIQLGMPWHDGTLDVPKINAEFFISPLKVRASACKIQQLFLLIESFSNWGGNVEGIIGAGSGKPICQNSTSMAELWGSVQAIGPLMLDRTGGEEMSPAAIPLTRLGGREMESDLGSKTFLPVTRFISDWMHWAGSDSQRREGAVAEADLAASVDEFFECFDGTRSQVGASSSGLWNWTCSAFSAITAASTLAAGSVILSPDPRRQVEYSVKARLVRISIELVFEDSLSAKAGASVDNSSPMDGSLDLCGQRSPDGWAFDDLDLRVELDKDEVTADCETAGMLTAMERIDEYLEVQLAELNISVVVSLEAFKNNVLRNLRKWQLAMTSRCRGAVNGSGDDSGSCVNIVALLCPVIVWLDVCTLKRIENSFSQIRFPVRPKEITPRELSNGGKKAAVAAVIDQVIEDVDMQQREGNGSVDLDRRGFLRASLSIPCVRVIVCFPSDGRQCSTKLHKEFVTIDFTTPALQPGVTQPTVVFKYANEFKTVLGAQAGHSLLLNLEGATMFMISTPNADKFHAVRVLSISQQASSFGGFSGPNEVANEGASCEFQWHSMTQTPSWIAQRAWDRAASQQRRGDGGGGIGGSSSEYAAATATEAVEEENLHIREEIIGCSRLVIHINLPMVGIQLSRVQHIQLLKGFSCFMAIFNAKFTGKGSREDKRNRTEPSGQSPSMLGVLSGACQTSQISVLVQCGQVDVLLDLKPPQASDLLSASATEESKGWDVLHFLICKLQVLSVLGLGGSADASYLWLHHDECQVMGSLPFSKFMPLNGEKELLLLSCRSHTLGRGDGGRRNALATGSAGLTITYIFWPHLESFANVLFTGNLRGATFVANGGRLDWISAVWAFFSPLEESESVNRYDSVAGTAHDTVETCELESKTAAKLAEERASMQKCFVMDLHDVALCYEPGMEAMLVPAVRTGRPSQVQTGVVGGAPTYDQLGSGAPCGPSSGSLQMFAPVACVLAAAAVRVSTGEASDARGEQYNVWLRDVALHLLDTVMRKQALFNYTTDCMHRTGYVQVAKEAVMEAFVTIQFEEGLSWEVECANNQLRFDTCHDSAAAFGRLIAQLQALCAPNVEQSVVQFTPRRPGGGSPHDSDSSGYISTNNSDACSEPSRDSWKQGAVNKSGSNSLLDGVLENAFTRTRGGGVIAGHTVVVDTGVTSLGRCGNLERSHSEPLTPRSESRASGEESVDIQSPCNISSGLPVFIEDYYVSGQPHVSHSCELLHSRQDWDSSRPATLHAKNFKEGSTAGGLQGDVDGRGGWYDESSFKIVDNHVPEENQRVADVPVDRQQSGQNWHHLGRGQIPKRKTSLPRKYPQPVGRVVLQDLSARWHLYGGSDWPSGEKLPKANAGLASVERGRQLGVCLEVLLDGVDLQYYMFPTIGLYSSRLFVSVRDIGVYDCSTDAPWKMVLGYHRTASQPRESSSQAMKIEMDAVRPDPVAPLEEYRLFLALLPIRLHLDQHHIDFCINFFSPRAGPIVPPHSGLVDDSLYPSAGSSINSVPSFESGNPDTANDAFLPYFQICELQPLSIRLDYLPRHIDLMALREGNYAELLNLVSWKGIELHLKHIRAAGVHGWSSLSGIIFGEWLEDISQNQIHKFVQGVGPIRPLYAVGSGAAKLLVLPAEHYHKDHRLLRGMRKGAFAFVRSISLEALSLGAHLAAGAHEILQHAEVALGGSPTQPLYSIDRGELRSRPPQPGDTREGFQQACESMSQGLERTASSLLGNPLKVYQRGAGAGLAVASALWAAPAAAVAPASAAAVAVQRALLGVRNGLDPEHKWESDQKHTGPPPDVRRSW</sequence>
<comment type="subcellular location">
    <subcellularLocation>
        <location evidence="1">Endoplasmic reticulum membrane</location>
        <topology evidence="1">Peripheral membrane protein</topology>
    </subcellularLocation>
    <subcellularLocation>
        <location evidence="2">Preautophagosomal structure membrane</location>
        <topology evidence="2">Peripheral membrane protein</topology>
    </subcellularLocation>
</comment>
<proteinExistence type="inferred from homology"/>
<evidence type="ECO:0000256" key="4">
    <source>
        <dbReference type="ARBA" id="ARBA00018070"/>
    </source>
</evidence>
<keyword evidence="9" id="KW-0472">Membrane</keyword>
<keyword evidence="6" id="KW-0256">Endoplasmic reticulum</keyword>
<accession>A0ABP0WHD0</accession>
<evidence type="ECO:0000256" key="8">
    <source>
        <dbReference type="ARBA" id="ARBA00023055"/>
    </source>
</evidence>
<dbReference type="EMBL" id="OZ020113">
    <property type="protein sequence ID" value="CAK9266286.1"/>
    <property type="molecule type" value="Genomic_DNA"/>
</dbReference>
<feature type="region of interest" description="Disordered" evidence="12">
    <location>
        <begin position="862"/>
        <end position="884"/>
    </location>
</feature>
<evidence type="ECO:0000256" key="3">
    <source>
        <dbReference type="ARBA" id="ARBA00009714"/>
    </source>
</evidence>
<evidence type="ECO:0000256" key="10">
    <source>
        <dbReference type="ARBA" id="ARBA00024479"/>
    </source>
</evidence>
<evidence type="ECO:0000256" key="1">
    <source>
        <dbReference type="ARBA" id="ARBA00004406"/>
    </source>
</evidence>
<feature type="region of interest" description="Disordered" evidence="12">
    <location>
        <begin position="1586"/>
        <end position="1611"/>
    </location>
</feature>
<keyword evidence="14" id="KW-1185">Reference proteome</keyword>
<dbReference type="PANTHER" id="PTHR13190">
    <property type="entry name" value="AUTOPHAGY-RELATED 2, ISOFORM A"/>
    <property type="match status" value="1"/>
</dbReference>
<feature type="region of interest" description="Disordered" evidence="12">
    <location>
        <begin position="1461"/>
        <end position="1490"/>
    </location>
</feature>
<comment type="catalytic activity">
    <reaction evidence="10">
        <text>a 1,2-diacyl-sn-glycero-3-phospho-L-serine(in) = a 1,2-diacyl-sn-glycero-3-phospho-L-serine(out)</text>
        <dbReference type="Rhea" id="RHEA:38663"/>
        <dbReference type="ChEBI" id="CHEBI:57262"/>
    </reaction>
</comment>
<evidence type="ECO:0000313" key="14">
    <source>
        <dbReference type="Proteomes" id="UP001497444"/>
    </source>
</evidence>
<dbReference type="PANTHER" id="PTHR13190:SF1">
    <property type="entry name" value="AUTOPHAGY-RELATED 2, ISOFORM A"/>
    <property type="match status" value="1"/>
</dbReference>
<gene>
    <name evidence="13" type="ORF">CSSPJE1EN1_LOCUS11764</name>
</gene>
<evidence type="ECO:0000313" key="13">
    <source>
        <dbReference type="EMBL" id="CAK9266286.1"/>
    </source>
</evidence>
<protein>
    <recommendedName>
        <fullName evidence="4">Autophagy-related protein 2</fullName>
    </recommendedName>
</protein>
<keyword evidence="7" id="KW-0072">Autophagy</keyword>